<evidence type="ECO:0000313" key="3">
    <source>
        <dbReference type="EMBL" id="CAG7722300.1"/>
    </source>
</evidence>
<dbReference type="OrthoDB" id="5964337at2759"/>
<dbReference type="PANTHER" id="PTHR47399">
    <property type="entry name" value="TRANSMEMBRANE PROTEIN 121B"/>
    <property type="match status" value="1"/>
</dbReference>
<proteinExistence type="inferred from homology"/>
<comment type="similarity">
    <text evidence="1">Belongs to the TMEM121 family.</text>
</comment>
<comment type="caution">
    <text evidence="3">The sequence shown here is derived from an EMBL/GenBank/DDBJ whole genome shotgun (WGS) entry which is preliminary data.</text>
</comment>
<feature type="transmembrane region" description="Helical" evidence="2">
    <location>
        <begin position="71"/>
        <end position="92"/>
    </location>
</feature>
<gene>
    <name evidence="3" type="ORF">AFUS01_LOCUS11443</name>
</gene>
<feature type="transmembrane region" description="Helical" evidence="2">
    <location>
        <begin position="41"/>
        <end position="59"/>
    </location>
</feature>
<dbReference type="EMBL" id="CAJVCH010087981">
    <property type="protein sequence ID" value="CAG7722300.1"/>
    <property type="molecule type" value="Genomic_DNA"/>
</dbReference>
<keyword evidence="4" id="KW-1185">Reference proteome</keyword>
<dbReference type="PANTHER" id="PTHR47399:SF1">
    <property type="entry name" value="TRANSMEMBRANE PROTEIN 121B"/>
    <property type="match status" value="1"/>
</dbReference>
<dbReference type="AlphaFoldDB" id="A0A8J2P362"/>
<evidence type="ECO:0000313" key="4">
    <source>
        <dbReference type="Proteomes" id="UP000708208"/>
    </source>
</evidence>
<dbReference type="Pfam" id="PF14997">
    <property type="entry name" value="CECR6_TMEM121"/>
    <property type="match status" value="1"/>
</dbReference>
<reference evidence="3" key="1">
    <citation type="submission" date="2021-06" db="EMBL/GenBank/DDBJ databases">
        <authorList>
            <person name="Hodson N. C."/>
            <person name="Mongue J. A."/>
            <person name="Jaron S. K."/>
        </authorList>
    </citation>
    <scope>NUCLEOTIDE SEQUENCE</scope>
</reference>
<protein>
    <submittedName>
        <fullName evidence="3">Uncharacterized protein</fullName>
    </submittedName>
</protein>
<organism evidence="3 4">
    <name type="scientific">Allacma fusca</name>
    <dbReference type="NCBI Taxonomy" id="39272"/>
    <lineage>
        <taxon>Eukaryota</taxon>
        <taxon>Metazoa</taxon>
        <taxon>Ecdysozoa</taxon>
        <taxon>Arthropoda</taxon>
        <taxon>Hexapoda</taxon>
        <taxon>Collembola</taxon>
        <taxon>Symphypleona</taxon>
        <taxon>Sminthuridae</taxon>
        <taxon>Allacma</taxon>
    </lineage>
</organism>
<keyword evidence="2" id="KW-0472">Membrane</keyword>
<feature type="transmembrane region" description="Helical" evidence="2">
    <location>
        <begin position="112"/>
        <end position="133"/>
    </location>
</feature>
<accession>A0A8J2P362</accession>
<feature type="transmembrane region" description="Helical" evidence="2">
    <location>
        <begin position="200"/>
        <end position="224"/>
    </location>
</feature>
<sequence>MSSSNSVNSGRTTSRNSSNGSDHGLYPIDCFAQVSTFPFSYISWIVYSVILIAKIVVLFKAEVPQKLPTDGFFGSQMMKFAIGVATIIFSLLVEAHHDFHDDPPRHDYIKSLSYGMAMEIIDSTSFLGLLIGSESHLVYTWRMENFIIALSSLNLMLPAISLYKLTLPSFGSTNTVPLDALYKILHLSFVNVPYFGVRVYLWQFLGADVSVFIIKNLYFIIGFLREVVSEIRKIQVYCNNRSKVMRQMPKIIPMGKLNEGPIGNMDKPLNTELENCRL</sequence>
<evidence type="ECO:0000256" key="1">
    <source>
        <dbReference type="ARBA" id="ARBA00007711"/>
    </source>
</evidence>
<dbReference type="InterPro" id="IPR026624">
    <property type="entry name" value="CECR6"/>
</dbReference>
<keyword evidence="2" id="KW-0812">Transmembrane</keyword>
<dbReference type="InterPro" id="IPR032776">
    <property type="entry name" value="CECR6/TMEM121"/>
</dbReference>
<keyword evidence="2" id="KW-1133">Transmembrane helix</keyword>
<feature type="transmembrane region" description="Helical" evidence="2">
    <location>
        <begin position="145"/>
        <end position="163"/>
    </location>
</feature>
<dbReference type="Proteomes" id="UP000708208">
    <property type="component" value="Unassembled WGS sequence"/>
</dbReference>
<evidence type="ECO:0000256" key="2">
    <source>
        <dbReference type="SAM" id="Phobius"/>
    </source>
</evidence>
<name>A0A8J2P362_9HEXA</name>